<organism evidence="4 5">
    <name type="scientific">Anabarilius grahami</name>
    <name type="common">Kanglang fish</name>
    <name type="synonym">Barilius grahami</name>
    <dbReference type="NCBI Taxonomy" id="495550"/>
    <lineage>
        <taxon>Eukaryota</taxon>
        <taxon>Metazoa</taxon>
        <taxon>Chordata</taxon>
        <taxon>Craniata</taxon>
        <taxon>Vertebrata</taxon>
        <taxon>Euteleostomi</taxon>
        <taxon>Actinopterygii</taxon>
        <taxon>Neopterygii</taxon>
        <taxon>Teleostei</taxon>
        <taxon>Ostariophysi</taxon>
        <taxon>Cypriniformes</taxon>
        <taxon>Xenocyprididae</taxon>
        <taxon>Xenocypridinae</taxon>
        <taxon>Xenocypridinae incertae sedis</taxon>
        <taxon>Anabarilius</taxon>
    </lineage>
</organism>
<dbReference type="Gene3D" id="3.30.40.10">
    <property type="entry name" value="Zinc/RING finger domain, C3HC4 (zinc finger)"/>
    <property type="match status" value="1"/>
</dbReference>
<evidence type="ECO:0000259" key="3">
    <source>
        <dbReference type="Pfam" id="PF12733"/>
    </source>
</evidence>
<dbReference type="PANTHER" id="PTHR46016:SF1">
    <property type="entry name" value="RING-TYPE DOMAIN-CONTAINING PROTEIN"/>
    <property type="match status" value="1"/>
</dbReference>
<feature type="compositionally biased region" description="Polar residues" evidence="2">
    <location>
        <begin position="875"/>
        <end position="884"/>
    </location>
</feature>
<feature type="domain" description="Cadherin-like beta-sandwich-like" evidence="3">
    <location>
        <begin position="174"/>
        <end position="262"/>
    </location>
</feature>
<keyword evidence="1" id="KW-0175">Coiled coil</keyword>
<dbReference type="AlphaFoldDB" id="A0A3N0YEN5"/>
<dbReference type="InterPro" id="IPR011990">
    <property type="entry name" value="TPR-like_helical_dom_sf"/>
</dbReference>
<feature type="region of interest" description="Disordered" evidence="2">
    <location>
        <begin position="868"/>
        <end position="973"/>
    </location>
</feature>
<dbReference type="SUPFAM" id="SSF49599">
    <property type="entry name" value="TRAF domain-like"/>
    <property type="match status" value="1"/>
</dbReference>
<dbReference type="InterPro" id="IPR013083">
    <property type="entry name" value="Znf_RING/FYVE/PHD"/>
</dbReference>
<evidence type="ECO:0000313" key="5">
    <source>
        <dbReference type="Proteomes" id="UP000281406"/>
    </source>
</evidence>
<evidence type="ECO:0000256" key="1">
    <source>
        <dbReference type="SAM" id="Coils"/>
    </source>
</evidence>
<feature type="domain" description="Cadherin-like beta-sandwich-like" evidence="3">
    <location>
        <begin position="97"/>
        <end position="166"/>
    </location>
</feature>
<evidence type="ECO:0000313" key="4">
    <source>
        <dbReference type="EMBL" id="ROL44280.1"/>
    </source>
</evidence>
<name>A0A3N0YEN5_ANAGA</name>
<dbReference type="PANTHER" id="PTHR46016">
    <property type="entry name" value="ZINC FINGER, RING/FYVE/PHD-TYPE"/>
    <property type="match status" value="1"/>
</dbReference>
<feature type="compositionally biased region" description="Polar residues" evidence="2">
    <location>
        <begin position="904"/>
        <end position="925"/>
    </location>
</feature>
<dbReference type="Pfam" id="PF12733">
    <property type="entry name" value="Cadherin-like"/>
    <property type="match status" value="2"/>
</dbReference>
<dbReference type="InterPro" id="IPR051438">
    <property type="entry name" value="RNF_E3_ubiq-protein_ligase"/>
</dbReference>
<gene>
    <name evidence="4" type="ORF">DPX16_8702</name>
</gene>
<sequence>MATLALSIQQQIPRFLLLPSMADCSRLRPQANGGDSSAPLGQSLNWGTDFPQRSSVFPSNLSFTAASVTMLLLEHGSLPPCMTVPIQLPARLTRLISDITQYTATVESSVETTTLHLQTSDCGASCNILFGDGSKTIKLEDGLNKVEIEVVSEDGTTKMYSIAVTKLSASAAQLSDLTVQGGHSLQPDFSPTTYDYSCPVHFDCCEVRMNPQTPDKSMQTAVNDATCSESIMLNAGETEVIIKVTSADGANSQVYTVNITREQIPLAVTFCDVRDQIEFECPVSLSALYKPVSIHQSEPKTVLSAPYIDMLTRRSKVDPFTERPLGEGWKVRESELEQRMSNAPVKCFFSHRGCRRQMRYAEIGAHAKECRHKPSSDLDPLIRNWEKRLQTAFGERDVDNLISHAEKHLKLYKKWLPNPGDVMCCDPGQSPLDHLEQAAVHYATAVKIKPHNAKLHFLLGQTLEEHYFATEMYGLRKKAEVDDQDLVQAKSAGRQEEILAICRLHGFPGTPTMENQLKALDMELQDLKQQGQSAKADYIQTLFLWLSKKAGKDSSSVVSDEKCWLSRALLKYLDAWSLNADSWEYNLQAGRLLLLQGRSKKALQHLQTALGLQPCHPTIRFYTGLAQLQQKEETMSNEQVMLFIQQGLEYVMGQFFVPHDHKEQEQWDTGCHLSVVNAQFLRGCLSLAALLSKYSSSDQAMSPEQVYHIISGLAAQGISRCVNAGEVVQQLEWVLLDAHFALLQTLIQQDREGNQPWIVKRCQALTALILLSSIAPCRELLDMQEKVCQMGVVAAPRCSRALCLLGSAQLAQSDAATERGQAGLANACLSFQASIELEGSHQTGEPPEQLHKQTWWKDHVAAERDKTVKHEATETKPTVESSEATVDGKKTGRVAPARGAPPSTAKTLAPTQVNKTATGAKQTPQAARGRKVGLLSAKSNGVGKAPGKTSIKAQTSCKSGQEHKPSTSAVEVGKQDNEGTVLTALNEKSYLPRLGLARALTRTADSQKQACNLYREVIDMAPEVHDAYIELANLLFKDDPLAAVDIYSRFPLKPVCEQTFDDAFITGEVVHILMKQEQYEHPQLLPNLIAYGKVMGLCCLEKYIEALEGKFMTNLLRTVYAGILDKSVDDEELQDFFKFKCWI</sequence>
<comment type="caution">
    <text evidence="4">The sequence shown here is derived from an EMBL/GenBank/DDBJ whole genome shotgun (WGS) entry which is preliminary data.</text>
</comment>
<proteinExistence type="predicted"/>
<accession>A0A3N0YEN5</accession>
<dbReference type="OrthoDB" id="9991317at2759"/>
<feature type="coiled-coil region" evidence="1">
    <location>
        <begin position="510"/>
        <end position="537"/>
    </location>
</feature>
<dbReference type="Gene3D" id="1.25.40.10">
    <property type="entry name" value="Tetratricopeptide repeat domain"/>
    <property type="match status" value="1"/>
</dbReference>
<dbReference type="GO" id="GO:0000209">
    <property type="term" value="P:protein polyubiquitination"/>
    <property type="evidence" value="ECO:0007669"/>
    <property type="project" value="TreeGrafter"/>
</dbReference>
<dbReference type="InterPro" id="IPR025883">
    <property type="entry name" value="Cadherin-like_domain"/>
</dbReference>
<evidence type="ECO:0000256" key="2">
    <source>
        <dbReference type="SAM" id="MobiDB-lite"/>
    </source>
</evidence>
<dbReference type="GO" id="GO:0061630">
    <property type="term" value="F:ubiquitin protein ligase activity"/>
    <property type="evidence" value="ECO:0007669"/>
    <property type="project" value="TreeGrafter"/>
</dbReference>
<protein>
    <recommendedName>
        <fullName evidence="3">Cadherin-like beta-sandwich-like domain-containing protein</fullName>
    </recommendedName>
</protein>
<dbReference type="GO" id="GO:0006511">
    <property type="term" value="P:ubiquitin-dependent protein catabolic process"/>
    <property type="evidence" value="ECO:0007669"/>
    <property type="project" value="TreeGrafter"/>
</dbReference>
<dbReference type="SUPFAM" id="SSF48452">
    <property type="entry name" value="TPR-like"/>
    <property type="match status" value="1"/>
</dbReference>
<dbReference type="Proteomes" id="UP000281406">
    <property type="component" value="Unassembled WGS sequence"/>
</dbReference>
<reference evidence="4 5" key="1">
    <citation type="submission" date="2018-10" db="EMBL/GenBank/DDBJ databases">
        <title>Genome assembly for a Yunnan-Guizhou Plateau 3E fish, Anabarilius grahami (Regan), and its evolutionary and genetic applications.</title>
        <authorList>
            <person name="Jiang W."/>
        </authorList>
    </citation>
    <scope>NUCLEOTIDE SEQUENCE [LARGE SCALE GENOMIC DNA]</scope>
    <source>
        <strain evidence="4">AG-KIZ</strain>
        <tissue evidence="4">Muscle</tissue>
    </source>
</reference>
<dbReference type="EMBL" id="RJVU01046259">
    <property type="protein sequence ID" value="ROL44280.1"/>
    <property type="molecule type" value="Genomic_DNA"/>
</dbReference>
<keyword evidence="5" id="KW-1185">Reference proteome</keyword>